<sequence>MMNTGRCLSLTRGLVAGCLALAPGLAFALTTSLNAPGASEQLQDRLRDSSSALAAEESGLDTVQEILAAAMADYRTLVQILYDEGYFSPVVNIRVNGREAATIPPLSPPRSVDSIAITVTTGKPFRFGTARIAPLAVGTELPDGFRSGAPANTGILRDTTSIAVIAWNNAGHAKAEVGEQRIVANHRQSVLNADIEVLPGPKLKFGRLIVPRNSAVRPEALEKIAAFPSGATYDPAQVQKVGTRLRRTGAFSSVGLQEAETPNPDGTLDFVVTLADQAPRRISFGAEIASTNGVDVTAKWIHRNLFGAAERFQFEAAIRNIGGEEDIDGGISMRLDQPAALGGDDNLFYLALLDRDNNTHYSLTRFALGVGVRRVFSDHFFSELSISGAFHRSDDAFGDNRDFRMIPIRLRSQWDKRDNSVNATRGYFLDTLVTPYIGFSGTKSGLALYGDARGYLSLTPTAAIVLAGRAQIGSILGPSLSEISPEYLFFSGGTDTVRGQPYQSLGVPVNGGIAGGRSFLGLQTEVRGRVTEKISLVGFFDIAAVDRKQWISSSSEYQSGAGLGIRYDLGALGPLRLDLAMPVDGTTGDGLQFYIGIGQAF</sequence>
<dbReference type="Gene3D" id="3.10.20.310">
    <property type="entry name" value="membrane protein fhac"/>
    <property type="match status" value="1"/>
</dbReference>
<evidence type="ECO:0000256" key="4">
    <source>
        <dbReference type="SAM" id="SignalP"/>
    </source>
</evidence>
<dbReference type="Pfam" id="PF01103">
    <property type="entry name" value="Omp85"/>
    <property type="match status" value="1"/>
</dbReference>
<dbReference type="InterPro" id="IPR039910">
    <property type="entry name" value="D15-like"/>
</dbReference>
<dbReference type="PANTHER" id="PTHR12815:SF42">
    <property type="entry name" value="BACTERIAL SURFACE ANTIGEN (D15) DOMAIN-CONTAINING PROTEIN"/>
    <property type="match status" value="1"/>
</dbReference>
<reference evidence="6 7" key="1">
    <citation type="submission" date="2016-10" db="EMBL/GenBank/DDBJ databases">
        <authorList>
            <person name="de Groot N.N."/>
        </authorList>
    </citation>
    <scope>NUCLEOTIDE SEQUENCE [LARGE SCALE GENOMIC DNA]</scope>
    <source>
        <strain evidence="6 7">CGMCC 1.10959</strain>
    </source>
</reference>
<dbReference type="AlphaFoldDB" id="A0A1I7E7J6"/>
<proteinExistence type="predicted"/>
<comment type="subcellular location">
    <subcellularLocation>
        <location evidence="1">Membrane</location>
    </subcellularLocation>
</comment>
<dbReference type="InterPro" id="IPR000184">
    <property type="entry name" value="Bac_surfAg_D15"/>
</dbReference>
<keyword evidence="4" id="KW-0732">Signal</keyword>
<evidence type="ECO:0000256" key="3">
    <source>
        <dbReference type="ARBA" id="ARBA00023136"/>
    </source>
</evidence>
<dbReference type="PANTHER" id="PTHR12815">
    <property type="entry name" value="SORTING AND ASSEMBLY MACHINERY SAMM50 PROTEIN FAMILY MEMBER"/>
    <property type="match status" value="1"/>
</dbReference>
<evidence type="ECO:0000256" key="2">
    <source>
        <dbReference type="ARBA" id="ARBA00022452"/>
    </source>
</evidence>
<dbReference type="Gene3D" id="2.40.160.50">
    <property type="entry name" value="membrane protein fhac: a member of the omp85/tpsb transporter family"/>
    <property type="match status" value="1"/>
</dbReference>
<accession>A0A1I7E7J6</accession>
<dbReference type="STRING" id="999627.SAMN05216236_14823"/>
<organism evidence="6 7">
    <name type="scientific">Sedimentitalea nanhaiensis</name>
    <dbReference type="NCBI Taxonomy" id="999627"/>
    <lineage>
        <taxon>Bacteria</taxon>
        <taxon>Pseudomonadati</taxon>
        <taxon>Pseudomonadota</taxon>
        <taxon>Alphaproteobacteria</taxon>
        <taxon>Rhodobacterales</taxon>
        <taxon>Paracoccaceae</taxon>
        <taxon>Sedimentitalea</taxon>
    </lineage>
</organism>
<evidence type="ECO:0000313" key="7">
    <source>
        <dbReference type="Proteomes" id="UP000182466"/>
    </source>
</evidence>
<feature type="chain" id="PRO_5010264267" evidence="4">
    <location>
        <begin position="29"/>
        <end position="601"/>
    </location>
</feature>
<feature type="signal peptide" evidence="4">
    <location>
        <begin position="1"/>
        <end position="28"/>
    </location>
</feature>
<keyword evidence="2" id="KW-1134">Transmembrane beta strand</keyword>
<evidence type="ECO:0000313" key="6">
    <source>
        <dbReference type="EMBL" id="SFU19918.1"/>
    </source>
</evidence>
<protein>
    <submittedName>
        <fullName evidence="6">Autotransporter secretion outer membrane protein TamA</fullName>
    </submittedName>
</protein>
<name>A0A1I7E7J6_9RHOB</name>
<keyword evidence="7" id="KW-1185">Reference proteome</keyword>
<gene>
    <name evidence="6" type="ORF">SAMN05216236_14823</name>
</gene>
<keyword evidence="2" id="KW-0812">Transmembrane</keyword>
<evidence type="ECO:0000259" key="5">
    <source>
        <dbReference type="Pfam" id="PF01103"/>
    </source>
</evidence>
<keyword evidence="3" id="KW-0472">Membrane</keyword>
<dbReference type="EMBL" id="FPAW01000048">
    <property type="protein sequence ID" value="SFU19918.1"/>
    <property type="molecule type" value="Genomic_DNA"/>
</dbReference>
<dbReference type="eggNOG" id="COG0729">
    <property type="taxonomic scope" value="Bacteria"/>
</dbReference>
<dbReference type="GO" id="GO:0019867">
    <property type="term" value="C:outer membrane"/>
    <property type="evidence" value="ECO:0007669"/>
    <property type="project" value="InterPro"/>
</dbReference>
<dbReference type="Proteomes" id="UP000182466">
    <property type="component" value="Unassembled WGS sequence"/>
</dbReference>
<evidence type="ECO:0000256" key="1">
    <source>
        <dbReference type="ARBA" id="ARBA00004370"/>
    </source>
</evidence>
<dbReference type="RefSeq" id="WP_245601444.1">
    <property type="nucleotide sequence ID" value="NZ_FPAW01000048.1"/>
</dbReference>
<feature type="domain" description="Bacterial surface antigen (D15)" evidence="5">
    <location>
        <begin position="364"/>
        <end position="601"/>
    </location>
</feature>